<organism evidence="2 3">
    <name type="scientific">Belnapia arida</name>
    <dbReference type="NCBI Taxonomy" id="2804533"/>
    <lineage>
        <taxon>Bacteria</taxon>
        <taxon>Pseudomonadati</taxon>
        <taxon>Pseudomonadota</taxon>
        <taxon>Alphaproteobacteria</taxon>
        <taxon>Acetobacterales</taxon>
        <taxon>Roseomonadaceae</taxon>
        <taxon>Belnapia</taxon>
    </lineage>
</organism>
<comment type="caution">
    <text evidence="2">The sequence shown here is derived from an EMBL/GenBank/DDBJ whole genome shotgun (WGS) entry which is preliminary data.</text>
</comment>
<dbReference type="EMBL" id="JAETWB010000025">
    <property type="protein sequence ID" value="MBL6081329.1"/>
    <property type="molecule type" value="Genomic_DNA"/>
</dbReference>
<dbReference type="RefSeq" id="WP_202834552.1">
    <property type="nucleotide sequence ID" value="NZ_JAETWB010000025.1"/>
</dbReference>
<evidence type="ECO:0000313" key="2">
    <source>
        <dbReference type="EMBL" id="MBL6081329.1"/>
    </source>
</evidence>
<protein>
    <submittedName>
        <fullName evidence="2">KilA-N domain-containing protein</fullName>
    </submittedName>
</protein>
<dbReference type="SMART" id="SM01252">
    <property type="entry name" value="KilA-N"/>
    <property type="match status" value="1"/>
</dbReference>
<name>A0ABS1U9K3_9PROT</name>
<evidence type="ECO:0000259" key="1">
    <source>
        <dbReference type="SMART" id="SM01252"/>
    </source>
</evidence>
<dbReference type="Pfam" id="PF04383">
    <property type="entry name" value="KilA-N"/>
    <property type="match status" value="1"/>
</dbReference>
<gene>
    <name evidence="2" type="ORF">JMJ56_25365</name>
</gene>
<feature type="domain" description="KilA/APSES-type HTH DNA-binding" evidence="1">
    <location>
        <begin position="10"/>
        <end position="125"/>
    </location>
</feature>
<dbReference type="Proteomes" id="UP000660885">
    <property type="component" value="Unassembled WGS sequence"/>
</dbReference>
<sequence>MTPISALSYQGRPIRLRGAMLNLTDMWQAAGGPENRHPAHWLILNETQHCRAQPQIHWIMFEAPTADTVISDGSIKIDGDGLVATLGGHHDGTWAHWQLALSYARYLSPRLHLWCNTVVRTAIAQPSGSPTPRHDPLLPSLAQQFRSLHRRLDILDRHAADLMFLQLSAQDLLLGKRRDFSERSQAIITRVAAAEPFNSQCPCCDTNPVLTEAGRPLPGAEFDHFFHRGLNRPEHGWLVCAACHGELTRGSYLVRFARMPEFRTFQAAVLKQRRRGHPSTTAPMR</sequence>
<reference evidence="2 3" key="1">
    <citation type="submission" date="2021-01" db="EMBL/GenBank/DDBJ databases">
        <title>Belnapia mucosa sp. nov. and Belnapia arida sp. nov., isolated from the Tabernas Desert (Almeria, Spain).</title>
        <authorList>
            <person name="Molina-Menor E."/>
            <person name="Vidal-Verdu A."/>
            <person name="Calonge A."/>
            <person name="Satari L."/>
            <person name="Pereto J."/>
            <person name="Porcar M."/>
        </authorList>
    </citation>
    <scope>NUCLEOTIDE SEQUENCE [LARGE SCALE GENOMIC DNA]</scope>
    <source>
        <strain evidence="2 3">T18</strain>
    </source>
</reference>
<proteinExistence type="predicted"/>
<keyword evidence="3" id="KW-1185">Reference proteome</keyword>
<accession>A0ABS1U9K3</accession>
<evidence type="ECO:0000313" key="3">
    <source>
        <dbReference type="Proteomes" id="UP000660885"/>
    </source>
</evidence>
<dbReference type="InterPro" id="IPR018004">
    <property type="entry name" value="KilA/APSES_HTH"/>
</dbReference>